<protein>
    <recommendedName>
        <fullName evidence="1">Transposase IS200-like domain-containing protein</fullName>
    </recommendedName>
</protein>
<evidence type="ECO:0000259" key="1">
    <source>
        <dbReference type="SMART" id="SM01321"/>
    </source>
</evidence>
<dbReference type="Gene3D" id="3.30.70.1290">
    <property type="entry name" value="Transposase IS200-like"/>
    <property type="match status" value="1"/>
</dbReference>
<dbReference type="GO" id="GO:0003677">
    <property type="term" value="F:DNA binding"/>
    <property type="evidence" value="ECO:0007669"/>
    <property type="project" value="InterPro"/>
</dbReference>
<dbReference type="AlphaFoldDB" id="A0A6S6U2M7"/>
<evidence type="ECO:0000313" key="2">
    <source>
        <dbReference type="EMBL" id="CAA6823113.1"/>
    </source>
</evidence>
<dbReference type="InterPro" id="IPR002686">
    <property type="entry name" value="Transposase_17"/>
</dbReference>
<reference evidence="2" key="1">
    <citation type="submission" date="2020-01" db="EMBL/GenBank/DDBJ databases">
        <authorList>
            <person name="Meier V. D."/>
            <person name="Meier V D."/>
        </authorList>
    </citation>
    <scope>NUCLEOTIDE SEQUENCE</scope>
    <source>
        <strain evidence="2">HLG_WM_MAG_02</strain>
    </source>
</reference>
<dbReference type="InterPro" id="IPR036515">
    <property type="entry name" value="Transposase_17_sf"/>
</dbReference>
<dbReference type="SMART" id="SM01321">
    <property type="entry name" value="Y1_Tnp"/>
    <property type="match status" value="1"/>
</dbReference>
<sequence>MVKTRLMDNHYHLLIETEKENLSDCMRVVNANYALYFNKKTKRIGHLWQGRYTSRYITSEQYLYTLIRYIEFNPLEAGMAKKVGEYPYTLASLIFNNQEYKECCQESLLLKQLMCQPNIGQRKNI</sequence>
<dbReference type="PANTHER" id="PTHR34322">
    <property type="entry name" value="TRANSPOSASE, Y1_TNP DOMAIN-CONTAINING"/>
    <property type="match status" value="1"/>
</dbReference>
<dbReference type="PANTHER" id="PTHR34322:SF2">
    <property type="entry name" value="TRANSPOSASE IS200-LIKE DOMAIN-CONTAINING PROTEIN"/>
    <property type="match status" value="1"/>
</dbReference>
<proteinExistence type="predicted"/>
<feature type="domain" description="Transposase IS200-like" evidence="1">
    <location>
        <begin position="3"/>
        <end position="73"/>
    </location>
</feature>
<dbReference type="GO" id="GO:0006313">
    <property type="term" value="P:DNA transposition"/>
    <property type="evidence" value="ECO:0007669"/>
    <property type="project" value="InterPro"/>
</dbReference>
<dbReference type="Pfam" id="PF01797">
    <property type="entry name" value="Y1_Tnp"/>
    <property type="match status" value="1"/>
</dbReference>
<organism evidence="2">
    <name type="scientific">uncultured Sulfurovum sp</name>
    <dbReference type="NCBI Taxonomy" id="269237"/>
    <lineage>
        <taxon>Bacteria</taxon>
        <taxon>Pseudomonadati</taxon>
        <taxon>Campylobacterota</taxon>
        <taxon>Epsilonproteobacteria</taxon>
        <taxon>Campylobacterales</taxon>
        <taxon>Sulfurovaceae</taxon>
        <taxon>Sulfurovum</taxon>
        <taxon>environmental samples</taxon>
    </lineage>
</organism>
<dbReference type="GO" id="GO:0004803">
    <property type="term" value="F:transposase activity"/>
    <property type="evidence" value="ECO:0007669"/>
    <property type="project" value="InterPro"/>
</dbReference>
<accession>A0A6S6U2M7</accession>
<name>A0A6S6U2M7_9BACT</name>
<dbReference type="SUPFAM" id="SSF143422">
    <property type="entry name" value="Transposase IS200-like"/>
    <property type="match status" value="1"/>
</dbReference>
<dbReference type="EMBL" id="CACVAZ010000160">
    <property type="protein sequence ID" value="CAA6823113.1"/>
    <property type="molecule type" value="Genomic_DNA"/>
</dbReference>
<gene>
    <name evidence="2" type="ORF">HELGO_WM21924</name>
</gene>